<name>A0ABU1TNN4_9FLAO</name>
<dbReference type="SUPFAM" id="SSF55961">
    <property type="entry name" value="Bet v1-like"/>
    <property type="match status" value="2"/>
</dbReference>
<proteinExistence type="inferred from homology"/>
<evidence type="ECO:0000259" key="2">
    <source>
        <dbReference type="Pfam" id="PF08327"/>
    </source>
</evidence>
<accession>A0ABU1TNN4</accession>
<feature type="domain" description="Activator of Hsp90 ATPase homologue 1/2-like C-terminal" evidence="2">
    <location>
        <begin position="11"/>
        <end position="138"/>
    </location>
</feature>
<dbReference type="Proteomes" id="UP001255185">
    <property type="component" value="Unassembled WGS sequence"/>
</dbReference>
<dbReference type="InterPro" id="IPR023393">
    <property type="entry name" value="START-like_dom_sf"/>
</dbReference>
<dbReference type="EMBL" id="JAVDVI010000003">
    <property type="protein sequence ID" value="MDR6967027.1"/>
    <property type="molecule type" value="Genomic_DNA"/>
</dbReference>
<reference evidence="3 4" key="1">
    <citation type="submission" date="2023-07" db="EMBL/GenBank/DDBJ databases">
        <title>Sorghum-associated microbial communities from plants grown in Nebraska, USA.</title>
        <authorList>
            <person name="Schachtman D."/>
        </authorList>
    </citation>
    <scope>NUCLEOTIDE SEQUENCE [LARGE SCALE GENOMIC DNA]</scope>
    <source>
        <strain evidence="3 4">3773</strain>
    </source>
</reference>
<keyword evidence="4" id="KW-1185">Reference proteome</keyword>
<sequence length="286" mass="33452">MEPIVINFTFNAPLEKVWNALSNETELKKWYFPVEDYEFEVGKEFTFYESTESQKYFHKARFLNIIPNQLIEHTWEHPNDSKGSSVVKWELKAEGDSTKVTLTHTGTESFEDAGPDFTTANYEMGWTAIVGTSLRNYLYNISKLEFTVEIKATPQKVWQELWDKESYKTWTNPFCEGSYYEGEIKQGNRVHFLTPSGEGMFSDIFYLKENEITVIKHLGVLKNFEEQPMDEETLQWSGCFEIYKLTEVEGKTHFKAEVDSLEKYVGHMNKTFPLALQELKRISEIN</sequence>
<comment type="similarity">
    <text evidence="1">Belongs to the AHA1 family.</text>
</comment>
<dbReference type="Pfam" id="PF08327">
    <property type="entry name" value="AHSA1"/>
    <property type="match status" value="1"/>
</dbReference>
<dbReference type="CDD" id="cd07814">
    <property type="entry name" value="SRPBCC_CalC_Aha1-like"/>
    <property type="match status" value="1"/>
</dbReference>
<gene>
    <name evidence="3" type="ORF">J2X31_001027</name>
</gene>
<dbReference type="InterPro" id="IPR013538">
    <property type="entry name" value="ASHA1/2-like_C"/>
</dbReference>
<organism evidence="3 4">
    <name type="scientific">Flavobacterium arsenatis</name>
    <dbReference type="NCBI Taxonomy" id="1484332"/>
    <lineage>
        <taxon>Bacteria</taxon>
        <taxon>Pseudomonadati</taxon>
        <taxon>Bacteroidota</taxon>
        <taxon>Flavobacteriia</taxon>
        <taxon>Flavobacteriales</taxon>
        <taxon>Flavobacteriaceae</taxon>
        <taxon>Flavobacterium</taxon>
    </lineage>
</organism>
<dbReference type="Gene3D" id="3.30.530.20">
    <property type="match status" value="2"/>
</dbReference>
<dbReference type="RefSeq" id="WP_310024962.1">
    <property type="nucleotide sequence ID" value="NZ_JAVDVI010000003.1"/>
</dbReference>
<comment type="caution">
    <text evidence="3">The sequence shown here is derived from an EMBL/GenBank/DDBJ whole genome shotgun (WGS) entry which is preliminary data.</text>
</comment>
<evidence type="ECO:0000313" key="3">
    <source>
        <dbReference type="EMBL" id="MDR6967027.1"/>
    </source>
</evidence>
<evidence type="ECO:0000256" key="1">
    <source>
        <dbReference type="ARBA" id="ARBA00006817"/>
    </source>
</evidence>
<protein>
    <submittedName>
        <fullName evidence="3">Uncharacterized protein YndB with AHSA1/START domain</fullName>
    </submittedName>
</protein>
<evidence type="ECO:0000313" key="4">
    <source>
        <dbReference type="Proteomes" id="UP001255185"/>
    </source>
</evidence>